<dbReference type="RefSeq" id="WP_301722645.1">
    <property type="nucleotide sequence ID" value="NZ_JAUJWV010000001.1"/>
</dbReference>
<gene>
    <name evidence="3" type="ORF">QWY14_03070</name>
</gene>
<keyword evidence="3" id="KW-0449">Lipoprotein</keyword>
<accession>A0ABT8MYM7</accession>
<sequence length="124" mass="13534">MKKILFILLVAAVLSACSLNQPRPNISEVEKAPEDVHKLIDSTATLQFVLEDGKVAYLIYHSKGSVTADVMKQGDLLKINLKVSSKESDAIERHIYKVTEDDNTGSIEVLINGKSVPIDVISGL</sequence>
<name>A0ABT8MYM7_9BACL</name>
<evidence type="ECO:0000256" key="1">
    <source>
        <dbReference type="ARBA" id="ARBA00022729"/>
    </source>
</evidence>
<proteinExistence type="predicted"/>
<protein>
    <submittedName>
        <fullName evidence="3">Membrane lipoprotein lipid attachment site-containing protein</fullName>
    </submittedName>
</protein>
<feature type="signal peptide" evidence="2">
    <location>
        <begin position="1"/>
        <end position="18"/>
    </location>
</feature>
<reference evidence="3 4" key="1">
    <citation type="submission" date="2023-06" db="EMBL/GenBank/DDBJ databases">
        <title>Novel species in genus Planococcus.</title>
        <authorList>
            <person name="Ning S."/>
        </authorList>
    </citation>
    <scope>NUCLEOTIDE SEQUENCE [LARGE SCALE GENOMIC DNA]</scope>
    <source>
        <strain evidence="3 4">N028</strain>
    </source>
</reference>
<dbReference type="Pfam" id="PF08139">
    <property type="entry name" value="LPAM_1"/>
    <property type="match status" value="1"/>
</dbReference>
<keyword evidence="4" id="KW-1185">Reference proteome</keyword>
<evidence type="ECO:0000313" key="3">
    <source>
        <dbReference type="EMBL" id="MDN7240751.1"/>
    </source>
</evidence>
<comment type="caution">
    <text evidence="3">The sequence shown here is derived from an EMBL/GenBank/DDBJ whole genome shotgun (WGS) entry which is preliminary data.</text>
</comment>
<evidence type="ECO:0000313" key="4">
    <source>
        <dbReference type="Proteomes" id="UP001172055"/>
    </source>
</evidence>
<dbReference type="PROSITE" id="PS51257">
    <property type="entry name" value="PROKAR_LIPOPROTEIN"/>
    <property type="match status" value="1"/>
</dbReference>
<organism evidence="3 4">
    <name type="scientific">Planococcus shixiaomingii</name>
    <dbReference type="NCBI Taxonomy" id="3058393"/>
    <lineage>
        <taxon>Bacteria</taxon>
        <taxon>Bacillati</taxon>
        <taxon>Bacillota</taxon>
        <taxon>Bacilli</taxon>
        <taxon>Bacillales</taxon>
        <taxon>Caryophanaceae</taxon>
        <taxon>Planococcus</taxon>
    </lineage>
</organism>
<evidence type="ECO:0000256" key="2">
    <source>
        <dbReference type="SAM" id="SignalP"/>
    </source>
</evidence>
<keyword evidence="1 2" id="KW-0732">Signal</keyword>
<dbReference type="Proteomes" id="UP001172055">
    <property type="component" value="Unassembled WGS sequence"/>
</dbReference>
<dbReference type="InterPro" id="IPR012640">
    <property type="entry name" value="Membr_lipoprot_lipid_attach_CS"/>
</dbReference>
<dbReference type="EMBL" id="JAUJWV010000001">
    <property type="protein sequence ID" value="MDN7240751.1"/>
    <property type="molecule type" value="Genomic_DNA"/>
</dbReference>
<feature type="chain" id="PRO_5046942247" evidence="2">
    <location>
        <begin position="19"/>
        <end position="124"/>
    </location>
</feature>